<dbReference type="Pfam" id="PF13549">
    <property type="entry name" value="ATP-grasp_5"/>
    <property type="match status" value="1"/>
</dbReference>
<dbReference type="Gene3D" id="3.40.50.720">
    <property type="entry name" value="NAD(P)-binding Rossmann-like Domain"/>
    <property type="match status" value="1"/>
</dbReference>
<dbReference type="InterPro" id="IPR032875">
    <property type="entry name" value="Succ_CoA_lig_flav_dom"/>
</dbReference>
<dbReference type="GO" id="GO:0043758">
    <property type="term" value="F:acetate-CoA ligase (ADP-forming) activity"/>
    <property type="evidence" value="ECO:0007669"/>
    <property type="project" value="InterPro"/>
</dbReference>
<name>A0A1H7Z2C5_9BACT</name>
<dbReference type="InterPro" id="IPR011761">
    <property type="entry name" value="ATP-grasp"/>
</dbReference>
<evidence type="ECO:0000256" key="3">
    <source>
        <dbReference type="ARBA" id="ARBA00022840"/>
    </source>
</evidence>
<dbReference type="GO" id="GO:0046872">
    <property type="term" value="F:metal ion binding"/>
    <property type="evidence" value="ECO:0007669"/>
    <property type="project" value="InterPro"/>
</dbReference>
<evidence type="ECO:0000256" key="4">
    <source>
        <dbReference type="PROSITE-ProRule" id="PRU00409"/>
    </source>
</evidence>
<protein>
    <submittedName>
        <fullName evidence="6">Acyl-CoA synthetase (NDP forming)</fullName>
    </submittedName>
</protein>
<dbReference type="STRING" id="43775.SAMN04489760_11943"/>
<dbReference type="SUPFAM" id="SSF56059">
    <property type="entry name" value="Glutathione synthetase ATP-binding domain-like"/>
    <property type="match status" value="1"/>
</dbReference>
<organism evidence="6 7">
    <name type="scientific">Syntrophus gentianae</name>
    <dbReference type="NCBI Taxonomy" id="43775"/>
    <lineage>
        <taxon>Bacteria</taxon>
        <taxon>Pseudomonadati</taxon>
        <taxon>Thermodesulfobacteriota</taxon>
        <taxon>Syntrophia</taxon>
        <taxon>Syntrophales</taxon>
        <taxon>Syntrophaceae</taxon>
        <taxon>Syntrophus</taxon>
    </lineage>
</organism>
<dbReference type="Gene3D" id="3.30.1490.20">
    <property type="entry name" value="ATP-grasp fold, A domain"/>
    <property type="match status" value="1"/>
</dbReference>
<keyword evidence="3 4" id="KW-0067">ATP-binding</keyword>
<dbReference type="Pfam" id="PF13380">
    <property type="entry name" value="CoA_binding_2"/>
    <property type="match status" value="1"/>
</dbReference>
<evidence type="ECO:0000259" key="5">
    <source>
        <dbReference type="PROSITE" id="PS50975"/>
    </source>
</evidence>
<dbReference type="SMART" id="SM00881">
    <property type="entry name" value="CoA_binding"/>
    <property type="match status" value="1"/>
</dbReference>
<gene>
    <name evidence="6" type="ORF">SAMN04489760_11943</name>
</gene>
<proteinExistence type="predicted"/>
<dbReference type="InterPro" id="IPR043938">
    <property type="entry name" value="Ligase_CoA_dom"/>
</dbReference>
<dbReference type="InterPro" id="IPR051538">
    <property type="entry name" value="Acyl-CoA_Synth/Transferase"/>
</dbReference>
<dbReference type="Pfam" id="PF19045">
    <property type="entry name" value="Ligase_CoA_2"/>
    <property type="match status" value="1"/>
</dbReference>
<dbReference type="InterPro" id="IPR036291">
    <property type="entry name" value="NAD(P)-bd_dom_sf"/>
</dbReference>
<dbReference type="Gene3D" id="3.30.470.20">
    <property type="entry name" value="ATP-grasp fold, B domain"/>
    <property type="match status" value="1"/>
</dbReference>
<reference evidence="6 7" key="1">
    <citation type="submission" date="2016-10" db="EMBL/GenBank/DDBJ databases">
        <authorList>
            <person name="de Groot N.N."/>
        </authorList>
    </citation>
    <scope>NUCLEOTIDE SEQUENCE [LARGE SCALE GENOMIC DNA]</scope>
    <source>
        <strain evidence="6 7">DSM 8423</strain>
    </source>
</reference>
<sequence length="722" mass="76116">MDEQLQTNGHIAAAKLIKEALACGKSALDEWQSKALFAAYGIPVPVGVLVNSQTEAVAAAKRIGGRLVMKGVGTDIQHKTEAGLVVLGVEGSEAVADTYRLLEQRSAGALEAVLVEQMVDGNREFMVGMKRDPVFGPVVAFGLGGVLTEALGDVVLALAPVDDRDAAELPDLIKTRRLLGSFRGYPPVDRTALTKIIQAIGQMALDHPEIAEIDVNPVLVQDDQPIAADALIILSPAPAPKQEKHEFKSNLRALLAPRSIAVVGASEDVAKWGGSALRNILDGGYSGKVYPVNSRGGVFFGRQAFENLEALPEAPDLALLAVGSHQAASMLEQCGRKGIPAAILIAAGFSETGASGAEAEREIARIATEGGVTLMGPNCMGLISNEVQLHAVGFVSLHPPKGYLSFVSQSGNLGVMTTNNCQRRGIGIDKFASVGNEAQIGAVDVLEYLRDDPNTSCVMMYVEGIDDGQRFLEIARRTTAVKPVVVIRAGLTEFGSKAAASHTGALAGSAAVWEAAARRAGVVTCTTVQDVVDLGTCLAYLPLPRGRRIAVVTQGGGAGVRAADEIARHGLRLAELPAELYASLDAILPPFWSRRNPLDLVASAGGDVGPRVLKAVTECDAVDAVIVLSLLGVPTSATEDRAKTADGEFAGLIPWENSLLLHVAELMESTGKPILNVPDSPIRGSVFDFGKRYSPIVLSSPQAAALALDRMEWYNSHRRDRK</sequence>
<evidence type="ECO:0000256" key="2">
    <source>
        <dbReference type="ARBA" id="ARBA00022741"/>
    </source>
</evidence>
<keyword evidence="2 4" id="KW-0547">Nucleotide-binding</keyword>
<evidence type="ECO:0000313" key="6">
    <source>
        <dbReference type="EMBL" id="SEM51629.1"/>
    </source>
</evidence>
<dbReference type="PANTHER" id="PTHR43334:SF1">
    <property type="entry name" value="3-HYDROXYPROPIONATE--COA LIGASE [ADP-FORMING]"/>
    <property type="match status" value="1"/>
</dbReference>
<evidence type="ECO:0000313" key="7">
    <source>
        <dbReference type="Proteomes" id="UP000198744"/>
    </source>
</evidence>
<dbReference type="RefSeq" id="WP_175476521.1">
    <property type="nucleotide sequence ID" value="NZ_FOBS01000019.1"/>
</dbReference>
<dbReference type="InterPro" id="IPR003781">
    <property type="entry name" value="CoA-bd"/>
</dbReference>
<feature type="domain" description="ATP-grasp" evidence="5">
    <location>
        <begin position="34"/>
        <end position="239"/>
    </location>
</feature>
<dbReference type="PROSITE" id="PS50975">
    <property type="entry name" value="ATP_GRASP"/>
    <property type="match status" value="1"/>
</dbReference>
<dbReference type="SUPFAM" id="SSF51735">
    <property type="entry name" value="NAD(P)-binding Rossmann-fold domains"/>
    <property type="match status" value="1"/>
</dbReference>
<dbReference type="Pfam" id="PF13607">
    <property type="entry name" value="Succ_CoA_lig"/>
    <property type="match status" value="1"/>
</dbReference>
<accession>A0A1H7Z2C5</accession>
<dbReference type="Proteomes" id="UP000198744">
    <property type="component" value="Unassembled WGS sequence"/>
</dbReference>
<dbReference type="Gene3D" id="3.40.50.261">
    <property type="entry name" value="Succinyl-CoA synthetase domains"/>
    <property type="match status" value="2"/>
</dbReference>
<dbReference type="SUPFAM" id="SSF52210">
    <property type="entry name" value="Succinyl-CoA synthetase domains"/>
    <property type="match status" value="2"/>
</dbReference>
<keyword evidence="1" id="KW-0436">Ligase</keyword>
<evidence type="ECO:0000256" key="1">
    <source>
        <dbReference type="ARBA" id="ARBA00022598"/>
    </source>
</evidence>
<dbReference type="AlphaFoldDB" id="A0A1H7Z2C5"/>
<dbReference type="PANTHER" id="PTHR43334">
    <property type="entry name" value="ACETATE--COA LIGASE [ADP-FORMING]"/>
    <property type="match status" value="1"/>
</dbReference>
<keyword evidence="7" id="KW-1185">Reference proteome</keyword>
<dbReference type="InterPro" id="IPR016102">
    <property type="entry name" value="Succinyl-CoA_synth-like"/>
</dbReference>
<dbReference type="EMBL" id="FOBS01000019">
    <property type="protein sequence ID" value="SEM51629.1"/>
    <property type="molecule type" value="Genomic_DNA"/>
</dbReference>
<dbReference type="GO" id="GO:0005524">
    <property type="term" value="F:ATP binding"/>
    <property type="evidence" value="ECO:0007669"/>
    <property type="project" value="UniProtKB-UniRule"/>
</dbReference>
<dbReference type="InterPro" id="IPR013815">
    <property type="entry name" value="ATP_grasp_subdomain_1"/>
</dbReference>